<dbReference type="PANTHER" id="PTHR43289:SF6">
    <property type="entry name" value="SERINE_THREONINE-PROTEIN KINASE NEKL-3"/>
    <property type="match status" value="1"/>
</dbReference>
<evidence type="ECO:0000259" key="8">
    <source>
        <dbReference type="PROSITE" id="PS50011"/>
    </source>
</evidence>
<dbReference type="Gene3D" id="1.10.510.10">
    <property type="entry name" value="Transferase(Phosphotransferase) domain 1"/>
    <property type="match status" value="1"/>
</dbReference>
<dbReference type="SUPFAM" id="SSF56112">
    <property type="entry name" value="Protein kinase-like (PK-like)"/>
    <property type="match status" value="1"/>
</dbReference>
<evidence type="ECO:0000313" key="9">
    <source>
        <dbReference type="EMBL" id="NGN85142.1"/>
    </source>
</evidence>
<dbReference type="InterPro" id="IPR000719">
    <property type="entry name" value="Prot_kinase_dom"/>
</dbReference>
<keyword evidence="6" id="KW-0067">ATP-binding</keyword>
<reference evidence="9 10" key="1">
    <citation type="submission" date="2020-02" db="EMBL/GenBank/DDBJ databases">
        <title>Genome sequence of the type strain DSM 27180 of Arthrobacter silviterrae.</title>
        <authorList>
            <person name="Gao J."/>
            <person name="Sun J."/>
        </authorList>
    </citation>
    <scope>NUCLEOTIDE SEQUENCE [LARGE SCALE GENOMIC DNA]</scope>
    <source>
        <strain evidence="9 10">DSM 27180</strain>
    </source>
</reference>
<dbReference type="EC" id="2.7.11.1" evidence="1"/>
<dbReference type="Pfam" id="PF00069">
    <property type="entry name" value="Pkinase"/>
    <property type="match status" value="1"/>
</dbReference>
<evidence type="ECO:0000256" key="6">
    <source>
        <dbReference type="ARBA" id="ARBA00022840"/>
    </source>
</evidence>
<evidence type="ECO:0000313" key="10">
    <source>
        <dbReference type="Proteomes" id="UP000479226"/>
    </source>
</evidence>
<evidence type="ECO:0000256" key="4">
    <source>
        <dbReference type="ARBA" id="ARBA00022741"/>
    </source>
</evidence>
<evidence type="ECO:0000256" key="5">
    <source>
        <dbReference type="ARBA" id="ARBA00022777"/>
    </source>
</evidence>
<keyword evidence="5 9" id="KW-0418">Kinase</keyword>
<keyword evidence="4" id="KW-0547">Nucleotide-binding</keyword>
<comment type="caution">
    <text evidence="9">The sequence shown here is derived from an EMBL/GenBank/DDBJ whole genome shotgun (WGS) entry which is preliminary data.</text>
</comment>
<proteinExistence type="predicted"/>
<dbReference type="PROSITE" id="PS50011">
    <property type="entry name" value="PROTEIN_KINASE_DOM"/>
    <property type="match status" value="1"/>
</dbReference>
<dbReference type="PANTHER" id="PTHR43289">
    <property type="entry name" value="MITOGEN-ACTIVATED PROTEIN KINASE KINASE KINASE 20-RELATED"/>
    <property type="match status" value="1"/>
</dbReference>
<dbReference type="EMBL" id="JAAKZI010000038">
    <property type="protein sequence ID" value="NGN85142.1"/>
    <property type="molecule type" value="Genomic_DNA"/>
</dbReference>
<dbReference type="RefSeq" id="WP_165183355.1">
    <property type="nucleotide sequence ID" value="NZ_JAAKZI010000038.1"/>
</dbReference>
<feature type="compositionally biased region" description="Basic residues" evidence="7">
    <location>
        <begin position="323"/>
        <end position="337"/>
    </location>
</feature>
<keyword evidence="10" id="KW-1185">Reference proteome</keyword>
<dbReference type="GO" id="GO:0016301">
    <property type="term" value="F:kinase activity"/>
    <property type="evidence" value="ECO:0007669"/>
    <property type="project" value="UniProtKB-KW"/>
</dbReference>
<evidence type="ECO:0000256" key="7">
    <source>
        <dbReference type="SAM" id="MobiDB-lite"/>
    </source>
</evidence>
<evidence type="ECO:0000256" key="1">
    <source>
        <dbReference type="ARBA" id="ARBA00012513"/>
    </source>
</evidence>
<feature type="domain" description="Protein kinase" evidence="8">
    <location>
        <begin position="25"/>
        <end position="295"/>
    </location>
</feature>
<accession>A0ABX0DLP4</accession>
<protein>
    <recommendedName>
        <fullName evidence="1">non-specific serine/threonine protein kinase</fullName>
        <ecNumber evidence="1">2.7.11.1</ecNumber>
    </recommendedName>
</protein>
<evidence type="ECO:0000256" key="3">
    <source>
        <dbReference type="ARBA" id="ARBA00022679"/>
    </source>
</evidence>
<sequence>MVYHWYMEANGEQGGERRVPEIAGYDTVRWLGGGAQGSVWLVQPQDGSAPLAAKCYLPGGAGRQGGTAAEFGDGRNNASEITQEWRILAHYDHEHLLRIHGVVSLGGAWEGGSALLMDHAAGGSVRDIVAARGPLTVGEVVTILTPLGQVLSFLQANGVVHGDVSPGNVLLTAHGKPVLGDLGFGRLVGQGEVSGGGTPGFRPLSDGHPSAATDVYGMAAVGWFALTGQPPPATRDRMPLSMHVPGVPVELAAALEAALADNAGQRPTAAAFAQAVFRSARAEPVALAASVHPSVLPDLLTRRARQTGPRTGWGRLAGTVLKRPLRPARPRRRRSRKRQDPPIAFAQSGPGTSPRKLRWLAGLAAMAVVAGTLAGWQLTAGATGHPGRDGAPTVAASGAGTGAVAGGNVPVQAPLGSVAARVPPAIRTALMSTDPATALPALAWLRSFALSNADLPLLEAVNAAGSPAMLADAAIARSLVQSGHTLAGLDIAVEGAQLAQARLLTGGSDAPTPTATVTATVTTSPFAEQDSSGTVVHRQDTERRQHLSILLVQVNKRWVIQEILP</sequence>
<dbReference type="InterPro" id="IPR008266">
    <property type="entry name" value="Tyr_kinase_AS"/>
</dbReference>
<feature type="region of interest" description="Disordered" evidence="7">
    <location>
        <begin position="306"/>
        <end position="352"/>
    </location>
</feature>
<evidence type="ECO:0000256" key="2">
    <source>
        <dbReference type="ARBA" id="ARBA00022527"/>
    </source>
</evidence>
<dbReference type="InterPro" id="IPR011009">
    <property type="entry name" value="Kinase-like_dom_sf"/>
</dbReference>
<dbReference type="Proteomes" id="UP000479226">
    <property type="component" value="Unassembled WGS sequence"/>
</dbReference>
<keyword evidence="3" id="KW-0808">Transferase</keyword>
<gene>
    <name evidence="9" type="ORF">G6N77_16985</name>
</gene>
<keyword evidence="2" id="KW-0723">Serine/threonine-protein kinase</keyword>
<organism evidence="9 10">
    <name type="scientific">Arthrobacter silviterrae</name>
    <dbReference type="NCBI Taxonomy" id="2026658"/>
    <lineage>
        <taxon>Bacteria</taxon>
        <taxon>Bacillati</taxon>
        <taxon>Actinomycetota</taxon>
        <taxon>Actinomycetes</taxon>
        <taxon>Micrococcales</taxon>
        <taxon>Micrococcaceae</taxon>
        <taxon>Arthrobacter</taxon>
    </lineage>
</organism>
<dbReference type="PROSITE" id="PS00109">
    <property type="entry name" value="PROTEIN_KINASE_TYR"/>
    <property type="match status" value="1"/>
</dbReference>
<name>A0ABX0DLP4_9MICC</name>